<feature type="transmembrane region" description="Helical" evidence="2">
    <location>
        <begin position="386"/>
        <end position="404"/>
    </location>
</feature>
<gene>
    <name evidence="3" type="ORF">VM95_06425</name>
</gene>
<feature type="compositionally biased region" description="Low complexity" evidence="1">
    <location>
        <begin position="1"/>
        <end position="15"/>
    </location>
</feature>
<feature type="transmembrane region" description="Helical" evidence="2">
    <location>
        <begin position="521"/>
        <end position="540"/>
    </location>
</feature>
<dbReference type="RefSeq" id="WP_045693055.1">
    <property type="nucleotide sequence ID" value="NZ_JZKH01000008.1"/>
</dbReference>
<feature type="transmembrane region" description="Helical" evidence="2">
    <location>
        <begin position="253"/>
        <end position="270"/>
    </location>
</feature>
<accession>A0A0F2TKQ7</accession>
<dbReference type="OrthoDB" id="3855595at2"/>
<keyword evidence="2" id="KW-0812">Transmembrane</keyword>
<name>A0A0F2TKQ7_STRR3</name>
<feature type="transmembrane region" description="Helical" evidence="2">
    <location>
        <begin position="73"/>
        <end position="90"/>
    </location>
</feature>
<feature type="transmembrane region" description="Helical" evidence="2">
    <location>
        <begin position="598"/>
        <end position="622"/>
    </location>
</feature>
<keyword evidence="2" id="KW-0472">Membrane</keyword>
<dbReference type="Proteomes" id="UP000033699">
    <property type="component" value="Unassembled WGS sequence"/>
</dbReference>
<feature type="transmembrane region" description="Helical" evidence="2">
    <location>
        <begin position="102"/>
        <end position="122"/>
    </location>
</feature>
<feature type="transmembrane region" description="Helical" evidence="2">
    <location>
        <begin position="317"/>
        <end position="339"/>
    </location>
</feature>
<feature type="transmembrane region" description="Helical" evidence="2">
    <location>
        <begin position="497"/>
        <end position="515"/>
    </location>
</feature>
<proteinExistence type="predicted"/>
<feature type="transmembrane region" description="Helical" evidence="2">
    <location>
        <begin position="128"/>
        <end position="146"/>
    </location>
</feature>
<feature type="transmembrane region" description="Helical" evidence="2">
    <location>
        <begin position="41"/>
        <end position="61"/>
    </location>
</feature>
<feature type="transmembrane region" description="Helical" evidence="2">
    <location>
        <begin position="552"/>
        <end position="572"/>
    </location>
</feature>
<keyword evidence="2" id="KW-1133">Transmembrane helix</keyword>
<feature type="transmembrane region" description="Helical" evidence="2">
    <location>
        <begin position="158"/>
        <end position="177"/>
    </location>
</feature>
<feature type="region of interest" description="Disordered" evidence="1">
    <location>
        <begin position="1"/>
        <end position="25"/>
    </location>
</feature>
<dbReference type="PATRIC" id="fig|359131.3.peg.6841"/>
<feature type="transmembrane region" description="Helical" evidence="2">
    <location>
        <begin position="634"/>
        <end position="654"/>
    </location>
</feature>
<feature type="transmembrane region" description="Helical" evidence="2">
    <location>
        <begin position="458"/>
        <end position="476"/>
    </location>
</feature>
<organism evidence="3 4">
    <name type="scientific">Streptomyces rubellomurinus (strain ATCC 31215)</name>
    <dbReference type="NCBI Taxonomy" id="359131"/>
    <lineage>
        <taxon>Bacteria</taxon>
        <taxon>Bacillati</taxon>
        <taxon>Actinomycetota</taxon>
        <taxon>Actinomycetes</taxon>
        <taxon>Kitasatosporales</taxon>
        <taxon>Streptomycetaceae</taxon>
        <taxon>Streptomyces</taxon>
    </lineage>
</organism>
<protein>
    <submittedName>
        <fullName evidence="3">Uncharacterized protein</fullName>
    </submittedName>
</protein>
<evidence type="ECO:0000313" key="4">
    <source>
        <dbReference type="Proteomes" id="UP000033699"/>
    </source>
</evidence>
<evidence type="ECO:0000313" key="3">
    <source>
        <dbReference type="EMBL" id="KJS62865.1"/>
    </source>
</evidence>
<evidence type="ECO:0000256" key="1">
    <source>
        <dbReference type="SAM" id="MobiDB-lite"/>
    </source>
</evidence>
<dbReference type="AlphaFoldDB" id="A0A0F2TKQ7"/>
<comment type="caution">
    <text evidence="3">The sequence shown here is derived from an EMBL/GenBank/DDBJ whole genome shotgun (WGS) entry which is preliminary data.</text>
</comment>
<feature type="transmembrane region" description="Helical" evidence="2">
    <location>
        <begin position="411"/>
        <end position="430"/>
    </location>
</feature>
<feature type="transmembrane region" description="Helical" evidence="2">
    <location>
        <begin position="360"/>
        <end position="380"/>
    </location>
</feature>
<reference evidence="3 4" key="1">
    <citation type="submission" date="2015-02" db="EMBL/GenBank/DDBJ databases">
        <authorList>
            <person name="Ju K.-S."/>
            <person name="Doroghazi J.R."/>
            <person name="Metcalf W."/>
        </authorList>
    </citation>
    <scope>NUCLEOTIDE SEQUENCE [LARGE SCALE GENOMIC DNA]</scope>
    <source>
        <strain evidence="3 4">ATCC 31215</strain>
    </source>
</reference>
<evidence type="ECO:0000256" key="2">
    <source>
        <dbReference type="SAM" id="Phobius"/>
    </source>
</evidence>
<sequence length="812" mass="87413">MGSTDSTGTSSGPGDVRLRDAPSRATAVTAGGPRETVLRRLLRFAPAAAAYLLLVALLLAADTRPGDIARYTFYAAWAVLLPGTLVFRSLRRRPYTLVEDLALGAATGLVLELAAWAVLMPLGLQKAAIAWPLLVVVPFLAVPGLRRHWRPRGYRRQSAGWSWSVAGVVALTSVYYYEVFLSRFPILPDSDTTRQYGDLPYLLSLAGNAKHDFPPTLPQAAGEPLHYHWFTFVHMAMGDLVGHIDLTVIEMRLMVPALAALGILVTAVVAQRLSGRAWAAPVAAVLVFAVGEFTAAYPNNVSSWTFGAPEVRLMSFVSLSLTYSQPLLIALIGVVGDVLRRGRADGGPLDDDGRADDGRAPALGRGAFVLTALFALASSAAKASSLPVTLAGLAFAGLMVLIGTRRIPWPIVGLGAVIGAAQLFATAVIFDFESYGLEVIPFGNVQQYWADPQHSRTAAVQAVVVAATLGAFLLNHQLKVVGALPLMWRRRFRLEPVQWFLLGGAIAGPAAYLAVNGFNSSYFTIAGLPFGALLSAWGYCEAVERAALPRRAVAALLAGALALAGGLTYLMYRYSADWAKWAVGLFGHEKAWHSYDPLLPALVAAGVLAAIAAVCGLLWWAAARAVPALRRRGGVVLLTATLAIGLPGLGLDVLQARHVVWEGSWILPKTQIDGARWVRAHSDPKDVLATNGHCWEFEDYKNGPTCTNYRSHWLGAYSERSVLIEGWAYAPRLMATSGGAAATTAPFWDAALLKLNEDAFYHPTADILRRLHDDHRVRYLVVQRKAGQESPLLARLAPKVFDNGRVAVYELS</sequence>
<keyword evidence="4" id="KW-1185">Reference proteome</keyword>
<dbReference type="EMBL" id="JZKH01000008">
    <property type="protein sequence ID" value="KJS62865.1"/>
    <property type="molecule type" value="Genomic_DNA"/>
</dbReference>
<feature type="transmembrane region" description="Helical" evidence="2">
    <location>
        <begin position="277"/>
        <end position="297"/>
    </location>
</feature>